<dbReference type="Gene3D" id="1.10.10.10">
    <property type="entry name" value="Winged helix-like DNA-binding domain superfamily/Winged helix DNA-binding domain"/>
    <property type="match status" value="1"/>
</dbReference>
<reference evidence="1 2" key="1">
    <citation type="submission" date="2019-04" db="EMBL/GenBank/DDBJ databases">
        <title>Complete genome sequencing of Piscirickettsia salmonis strain Psal-009.</title>
        <authorList>
            <person name="Schober I."/>
            <person name="Bunk B."/>
            <person name="Sproer C."/>
            <person name="Carril G.P."/>
            <person name="Riedel T."/>
            <person name="Flores-Herrera P.A."/>
            <person name="Nourdin-Galindo G."/>
            <person name="Marshall S.H."/>
            <person name="Overmann J."/>
        </authorList>
    </citation>
    <scope>NUCLEOTIDE SEQUENCE [LARGE SCALE GENOMIC DNA]</scope>
    <source>
        <strain evidence="1 2">Psal-009</strain>
    </source>
</reference>
<dbReference type="InterPro" id="IPR014290">
    <property type="entry name" value="SUF_FeS_clus_asmbl_reg"/>
</dbReference>
<dbReference type="InterPro" id="IPR000944">
    <property type="entry name" value="Tscrpt_reg_Rrf2"/>
</dbReference>
<dbReference type="AlphaFoldDB" id="A0A9Q6LT59"/>
<dbReference type="PROSITE" id="PS51197">
    <property type="entry name" value="HTH_RRF2_2"/>
    <property type="match status" value="1"/>
</dbReference>
<dbReference type="RefSeq" id="WP_016209782.1">
    <property type="nucleotide sequence ID" value="NZ_CP013778.1"/>
</dbReference>
<keyword evidence="2" id="KW-1185">Reference proteome</keyword>
<accession>A0A9Q6LT59</accession>
<dbReference type="GO" id="GO:0003700">
    <property type="term" value="F:DNA-binding transcription factor activity"/>
    <property type="evidence" value="ECO:0007669"/>
    <property type="project" value="TreeGrafter"/>
</dbReference>
<evidence type="ECO:0000313" key="1">
    <source>
        <dbReference type="EMBL" id="QGO05877.1"/>
    </source>
</evidence>
<name>A0A9Q6LT59_PISSA</name>
<dbReference type="NCBIfam" id="TIGR02944">
    <property type="entry name" value="suf_reg_Xantho"/>
    <property type="match status" value="1"/>
</dbReference>
<sequence>MADYATVIMVFFARHADAEAHSYCSFSAVEVAESTQIALPSVRKVLKLLVLADILTSVRGVNGGYHLARFAGHISLADVVCAIDGPIALTECSQQIQQCHHAEHCVVQPSWRWVNQVVVKSLHAVSIQQMIGQPGEITIKVANVR</sequence>
<dbReference type="InterPro" id="IPR036388">
    <property type="entry name" value="WH-like_DNA-bd_sf"/>
</dbReference>
<dbReference type="Proteomes" id="UP000422232">
    <property type="component" value="Chromosome"/>
</dbReference>
<proteinExistence type="predicted"/>
<organism evidence="1 2">
    <name type="scientific">Piscirickettsia salmonis</name>
    <dbReference type="NCBI Taxonomy" id="1238"/>
    <lineage>
        <taxon>Bacteria</taxon>
        <taxon>Pseudomonadati</taxon>
        <taxon>Pseudomonadota</taxon>
        <taxon>Gammaproteobacteria</taxon>
        <taxon>Thiotrichales</taxon>
        <taxon>Piscirickettsiaceae</taxon>
        <taxon>Piscirickettsia</taxon>
    </lineage>
</organism>
<evidence type="ECO:0000313" key="2">
    <source>
        <dbReference type="Proteomes" id="UP000422232"/>
    </source>
</evidence>
<dbReference type="GO" id="GO:0005829">
    <property type="term" value="C:cytosol"/>
    <property type="evidence" value="ECO:0007669"/>
    <property type="project" value="TreeGrafter"/>
</dbReference>
<gene>
    <name evidence="1" type="ORF">Psal009_01774</name>
</gene>
<dbReference type="Pfam" id="PF02082">
    <property type="entry name" value="Rrf2"/>
    <property type="match status" value="1"/>
</dbReference>
<dbReference type="PANTHER" id="PTHR33221:SF2">
    <property type="entry name" value="TRANSCRIPTIONAL REGULATOR"/>
    <property type="match status" value="1"/>
</dbReference>
<dbReference type="NCBIfam" id="TIGR00738">
    <property type="entry name" value="rrf2_super"/>
    <property type="match status" value="1"/>
</dbReference>
<dbReference type="EMBL" id="CP038908">
    <property type="protein sequence ID" value="QGO05877.1"/>
    <property type="molecule type" value="Genomic_DNA"/>
</dbReference>
<protein>
    <submittedName>
        <fullName evidence="1">Iron-responsive transcriptional regulator</fullName>
    </submittedName>
</protein>
<dbReference type="SUPFAM" id="SSF46785">
    <property type="entry name" value="Winged helix' DNA-binding domain"/>
    <property type="match status" value="1"/>
</dbReference>
<dbReference type="PANTHER" id="PTHR33221">
    <property type="entry name" value="WINGED HELIX-TURN-HELIX TRANSCRIPTIONAL REGULATOR, RRF2 FAMILY"/>
    <property type="match status" value="1"/>
</dbReference>
<dbReference type="InterPro" id="IPR036390">
    <property type="entry name" value="WH_DNA-bd_sf"/>
</dbReference>